<dbReference type="Gene3D" id="1.10.8.1040">
    <property type="match status" value="1"/>
</dbReference>
<dbReference type="SUPFAM" id="SSF109998">
    <property type="entry name" value="Triger factor/SurA peptide-binding domain-like"/>
    <property type="match status" value="1"/>
</dbReference>
<dbReference type="EMBL" id="JBDIMF010000001">
    <property type="protein sequence ID" value="MEN2785580.1"/>
    <property type="molecule type" value="Genomic_DNA"/>
</dbReference>
<feature type="region of interest" description="Disordered" evidence="1">
    <location>
        <begin position="230"/>
        <end position="265"/>
    </location>
</feature>
<protein>
    <recommendedName>
        <fullName evidence="4">Peptidyl-prolyl cis-trans isomerase, EpsD family</fullName>
    </recommendedName>
</protein>
<name>A0ABU9XP21_9SPHN</name>
<keyword evidence="3" id="KW-1185">Reference proteome</keyword>
<evidence type="ECO:0000313" key="3">
    <source>
        <dbReference type="Proteomes" id="UP001404104"/>
    </source>
</evidence>
<sequence length="265" mass="28583">MLASTTACNRQEATGQTVAVVNDKGITASELKLELNNVPPASRESVKGQVLQAMIDRRLLAADAEAQKLDKAPGFILQERRMREVMLAQQALQGFAAASRRPISQNDVNAYIDSHPNIAADRRILLVSQVQFTTPSQEVLKALVPTQTIDELVAVLQQNKVAMQRGRAQVDTAAISDEEMAKLASLKPGEPLVSTSGPTSVASAVIEQRAAPLNQSEQEAVARRRIEAERAQKAVKQRTAGLRQAAKISYSDAYKPKPGAKPAAQ</sequence>
<accession>A0ABU9XP21</accession>
<proteinExistence type="predicted"/>
<comment type="caution">
    <text evidence="2">The sequence shown here is derived from an EMBL/GenBank/DDBJ whole genome shotgun (WGS) entry which is preliminary data.</text>
</comment>
<dbReference type="Proteomes" id="UP001404104">
    <property type="component" value="Unassembled WGS sequence"/>
</dbReference>
<evidence type="ECO:0000256" key="1">
    <source>
        <dbReference type="SAM" id="MobiDB-lite"/>
    </source>
</evidence>
<dbReference type="InterPro" id="IPR027304">
    <property type="entry name" value="Trigger_fact/SurA_dom_sf"/>
</dbReference>
<dbReference type="RefSeq" id="WP_380931694.1">
    <property type="nucleotide sequence ID" value="NZ_JBHUEF010000003.1"/>
</dbReference>
<reference evidence="2 3" key="1">
    <citation type="submission" date="2024-05" db="EMBL/GenBank/DDBJ databases">
        <authorList>
            <person name="Liu Q."/>
            <person name="Xin Y.-H."/>
        </authorList>
    </citation>
    <scope>NUCLEOTIDE SEQUENCE [LARGE SCALE GENOMIC DNA]</scope>
    <source>
        <strain evidence="2 3">CGMCC 1.15349</strain>
    </source>
</reference>
<gene>
    <name evidence="2" type="ORF">ABC969_04000</name>
</gene>
<feature type="compositionally biased region" description="Low complexity" evidence="1">
    <location>
        <begin position="256"/>
        <end position="265"/>
    </location>
</feature>
<evidence type="ECO:0000313" key="2">
    <source>
        <dbReference type="EMBL" id="MEN2785580.1"/>
    </source>
</evidence>
<organism evidence="2 3">
    <name type="scientific">Sphingomonas qilianensis</name>
    <dbReference type="NCBI Taxonomy" id="1736690"/>
    <lineage>
        <taxon>Bacteria</taxon>
        <taxon>Pseudomonadati</taxon>
        <taxon>Pseudomonadota</taxon>
        <taxon>Alphaproteobacteria</taxon>
        <taxon>Sphingomonadales</taxon>
        <taxon>Sphingomonadaceae</taxon>
        <taxon>Sphingomonas</taxon>
    </lineage>
</organism>
<evidence type="ECO:0008006" key="4">
    <source>
        <dbReference type="Google" id="ProtNLM"/>
    </source>
</evidence>